<dbReference type="PROSITE" id="PS50113">
    <property type="entry name" value="PAC"/>
    <property type="match status" value="1"/>
</dbReference>
<dbReference type="SUPFAM" id="SSF55781">
    <property type="entry name" value="GAF domain-like"/>
    <property type="match status" value="1"/>
</dbReference>
<gene>
    <name evidence="7" type="ordered locus">EbC_06480</name>
</gene>
<dbReference type="InterPro" id="IPR011009">
    <property type="entry name" value="Kinase-like_dom_sf"/>
</dbReference>
<dbReference type="RefSeq" id="WP_013200684.1">
    <property type="nucleotide sequence ID" value="NC_014306.1"/>
</dbReference>
<evidence type="ECO:0000256" key="1">
    <source>
        <dbReference type="ARBA" id="ARBA00000085"/>
    </source>
</evidence>
<dbReference type="InterPro" id="IPR003594">
    <property type="entry name" value="HATPase_dom"/>
</dbReference>
<dbReference type="eggNOG" id="COG4191">
    <property type="taxonomic scope" value="Bacteria"/>
</dbReference>
<dbReference type="PANTHER" id="PTHR43642:SF1">
    <property type="entry name" value="HYBRID SIGNAL TRANSDUCTION HISTIDINE KINASE G"/>
    <property type="match status" value="1"/>
</dbReference>
<dbReference type="InterPro" id="IPR053159">
    <property type="entry name" value="Hybrid_Histidine_Kinase"/>
</dbReference>
<dbReference type="InterPro" id="IPR036097">
    <property type="entry name" value="HisK_dim/P_sf"/>
</dbReference>
<evidence type="ECO:0000313" key="8">
    <source>
        <dbReference type="Proteomes" id="UP000008793"/>
    </source>
</evidence>
<dbReference type="CDD" id="cd14014">
    <property type="entry name" value="STKc_PknB_like"/>
    <property type="match status" value="1"/>
</dbReference>
<comment type="catalytic activity">
    <reaction evidence="1">
        <text>ATP + protein L-histidine = ADP + protein N-phospho-L-histidine.</text>
        <dbReference type="EC" id="2.7.13.3"/>
    </reaction>
</comment>
<keyword evidence="3" id="KW-0597">Phosphoprotein</keyword>
<dbReference type="PROSITE" id="PS50011">
    <property type="entry name" value="PROTEIN_KINASE_DOM"/>
    <property type="match status" value="1"/>
</dbReference>
<dbReference type="Pfam" id="PF08447">
    <property type="entry name" value="PAS_3"/>
    <property type="match status" value="1"/>
</dbReference>
<dbReference type="SMART" id="SM00387">
    <property type="entry name" value="HATPase_c"/>
    <property type="match status" value="1"/>
</dbReference>
<dbReference type="InterPro" id="IPR003661">
    <property type="entry name" value="HisK_dim/P_dom"/>
</dbReference>
<evidence type="ECO:0000256" key="2">
    <source>
        <dbReference type="ARBA" id="ARBA00012438"/>
    </source>
</evidence>
<dbReference type="SMART" id="SM00220">
    <property type="entry name" value="S_TKc"/>
    <property type="match status" value="1"/>
</dbReference>
<name>D8MMX2_ERWBE</name>
<dbReference type="Gene3D" id="2.10.70.100">
    <property type="match status" value="1"/>
</dbReference>
<dbReference type="GO" id="GO:0000155">
    <property type="term" value="F:phosphorelay sensor kinase activity"/>
    <property type="evidence" value="ECO:0007669"/>
    <property type="project" value="InterPro"/>
</dbReference>
<dbReference type="InterPro" id="IPR041664">
    <property type="entry name" value="AAA_16"/>
</dbReference>
<dbReference type="eggNOG" id="COG0515">
    <property type="taxonomic scope" value="Bacteria"/>
</dbReference>
<dbReference type="SUPFAM" id="SSF52540">
    <property type="entry name" value="P-loop containing nucleoside triphosphate hydrolases"/>
    <property type="match status" value="1"/>
</dbReference>
<dbReference type="InterPro" id="IPR008271">
    <property type="entry name" value="Ser/Thr_kinase_AS"/>
</dbReference>
<dbReference type="Gene3D" id="1.10.287.130">
    <property type="match status" value="1"/>
</dbReference>
<dbReference type="Gene3D" id="3.30.565.10">
    <property type="entry name" value="Histidine kinase-like ATPase, C-terminal domain"/>
    <property type="match status" value="1"/>
</dbReference>
<organism evidence="8">
    <name type="scientific">Erwinia billingiae (strain Eb661)</name>
    <dbReference type="NCBI Taxonomy" id="634500"/>
    <lineage>
        <taxon>Bacteria</taxon>
        <taxon>Pseudomonadati</taxon>
        <taxon>Pseudomonadota</taxon>
        <taxon>Gammaproteobacteria</taxon>
        <taxon>Enterobacterales</taxon>
        <taxon>Erwiniaceae</taxon>
        <taxon>Erwinia</taxon>
    </lineage>
</organism>
<evidence type="ECO:0000259" key="6">
    <source>
        <dbReference type="PROSITE" id="PS50113"/>
    </source>
</evidence>
<dbReference type="Pfam" id="PF01590">
    <property type="entry name" value="GAF"/>
    <property type="match status" value="1"/>
</dbReference>
<dbReference type="SMART" id="SM00388">
    <property type="entry name" value="HisKA"/>
    <property type="match status" value="1"/>
</dbReference>
<evidence type="ECO:0000313" key="7">
    <source>
        <dbReference type="EMBL" id="CAX58179.1"/>
    </source>
</evidence>
<dbReference type="CDD" id="cd00082">
    <property type="entry name" value="HisKA"/>
    <property type="match status" value="1"/>
</dbReference>
<dbReference type="SMART" id="SM00086">
    <property type="entry name" value="PAC"/>
    <property type="match status" value="1"/>
</dbReference>
<dbReference type="InterPro" id="IPR000700">
    <property type="entry name" value="PAS-assoc_C"/>
</dbReference>
<dbReference type="SUPFAM" id="SSF47384">
    <property type="entry name" value="Homodimeric domain of signal transducing histidine kinase"/>
    <property type="match status" value="1"/>
</dbReference>
<dbReference type="CDD" id="cd00130">
    <property type="entry name" value="PAS"/>
    <property type="match status" value="1"/>
</dbReference>
<proteinExistence type="predicted"/>
<dbReference type="InterPro" id="IPR013655">
    <property type="entry name" value="PAS_fold_3"/>
</dbReference>
<dbReference type="InterPro" id="IPR011990">
    <property type="entry name" value="TPR-like_helical_dom_sf"/>
</dbReference>
<dbReference type="SMART" id="SM00065">
    <property type="entry name" value="GAF"/>
    <property type="match status" value="1"/>
</dbReference>
<sequence length="1695" mass="187709">MSLSPAALQLVGEEGFSLPEDLTLSPLAQESQRAWYLCRSTADSFIIATAASEDATFQVTPLLKNEYALREQLSERWAIRPLAQSHFHGRYALIYELFSHRTLADFLSLTPQTLADFLTSAIRLCAPLSQMHQQGLVHGDIKPANFFLTEDGAFRLGGFGLASLTSTAPLPPGLPASGGTLAYMSPEHTRRTAQQVTPLSDLYSFGMVLYALLTGKLPFGNADGGHAEWVHHHVASEPHPPHLMRSDVPPVLSAILLKLLEKSPQQRYQTVEGLQADLQRCLATLTPDGQIAPFIPGLQDTQRNGFACETLNTEHPQAAQLLAQFDEVMHSGRSALTAIVGAAGSGKSALLASGVKKLQQKSLLLTVVTADRYAPRRPYGVFTAAFRMVVLNLLGLSAEEVARWRSHLVRLLGDYVGLAIDFVPELGVLLQQKAQAPDEVESPDARHRFTHMVCRLVNAFARPGRPLVMLIDDIHWVDRASLLLLQNLLEMSEDAPLMLVIAHHDLASLPGAQIGQQLTALQRSAGRSVEISPQPLSVNAVALWLADIFHDRAAATEELAQLIHEKTAGNPLATQAFFRQAVQDGLIHHGRTPQKWGYDRQGLRACRYREHAAPVLAPLESVSVTRRTLLEETEWAFLQGNLAVVRAHCEQLLAAPGNITDKAIAACWLAEIHMRQSDNSLALETAIGWLAVFGIQLNRHPDKAECDAARILLKADVGINPYTRFRSLPLMASRESQAIINLMASASMFAAFCNPRLHFMIVCKMLHLTLEQGISGASTFALSWYGVLCGSHYDEYSRGYASALLARELVYHHDFTRYKARTLMPLDQVSVWTMPLAYAIERAKETFNVAVANGDRTSACLALRHQTMNYLARGDHLEGVLTTIERGLAYVRKAQYQDVECVLQMQRDFVLFLRDGSRSEMSGEHFVADGLRLAGSGIATQPLFLMQFWHWLYRGMAHFFSGEYRHAERCLAQAARFTDSIPGHIHMLDFHLYSALSLTLQLEPATFTADKQQQVAAHFEKIATWATENAKTFADKQALLRAEILRLEGHNSAAAEHYEQAIALSRSGQFEHINGVAHELAARFASARGLSVAAEAYLKGAIKAWQRWGADAKVRQLGSRHAYLAPAAQHSPFNTVSFDQNEAVSDLQSVIAAMRALTEEINLDRLINTLMMMLLERAGAQRCLLIRLLEGQVPEIEAMANATADGTRVKIVQVTPTSTDLPLAVLSAVIRTGQEIRTGKPEVFSPFSQDPYLVASGAAVMCVPMFKQARMVGVLYLENRLMPEVFTAEHSRIVAILGAQAAISLETTRLYSELLEENIQRRRVEKQLRSSQTSLMLGEKISHTGTWHWYLEQDMMEISDEYRLILGLPEQQKSLSMANFLTRVHPDDRQCISELVSDSVGNGIIMQAEFRVLRPNGECRYIKGIGEPVDSGAEVKEYFGTISDITAQRLSEDAARMAQADLARVSRATTVGQLTSSIAHEINQPLMSIVANAGASLRWLKRDPIHLENACSSLQEIINEGKRAGDIIRGLQSLTRNHAAEFGRANLHLIARDILSLSRMELERRWIGLELKLRASNDAVYCDRVQIQQLLLNLVLNAIEAMDETQQRAHLLTLSSSNPTPALIRFEVSDTGTGLPEPVIKRIFDSFYTTKKEGMGMGLTISDEIIKKHRGELRAENREGGGSIFWFTLPTEPPA</sequence>
<dbReference type="InterPro" id="IPR029016">
    <property type="entry name" value="GAF-like_dom_sf"/>
</dbReference>
<dbReference type="InterPro" id="IPR035965">
    <property type="entry name" value="PAS-like_dom_sf"/>
</dbReference>
<dbReference type="PROSITE" id="PS00108">
    <property type="entry name" value="PROTEIN_KINASE_ST"/>
    <property type="match status" value="1"/>
</dbReference>
<dbReference type="InterPro" id="IPR001610">
    <property type="entry name" value="PAC"/>
</dbReference>
<reference evidence="7 8" key="1">
    <citation type="journal article" date="2010" name="BMC Genomics">
        <title>Genome comparison of the epiphytic bacteria Erwinia billingiae and E. tasmaniensis with the pear pathogen E. pyrifoliae.</title>
        <authorList>
            <person name="Kube M."/>
            <person name="Migdoll A.M."/>
            <person name="Gehring I."/>
            <person name="Heitmann K."/>
            <person name="Mayer Y."/>
            <person name="Kuhl H."/>
            <person name="Knaust F."/>
            <person name="Geider K."/>
            <person name="Reinhardt R."/>
        </authorList>
    </citation>
    <scope>NUCLEOTIDE SEQUENCE [LARGE SCALE GENOMIC DNA]</scope>
    <source>
        <strain evidence="7 8">Eb661</strain>
    </source>
</reference>
<dbReference type="eggNOG" id="COG2203">
    <property type="taxonomic scope" value="Bacteria"/>
</dbReference>
<dbReference type="Pfam" id="PF00069">
    <property type="entry name" value="Pkinase"/>
    <property type="match status" value="1"/>
</dbReference>
<feature type="domain" description="PAC" evidence="6">
    <location>
        <begin position="1406"/>
        <end position="1457"/>
    </location>
</feature>
<dbReference type="PRINTS" id="PR00344">
    <property type="entry name" value="BCTRLSENSOR"/>
</dbReference>
<dbReference type="Pfam" id="PF13191">
    <property type="entry name" value="AAA_16"/>
    <property type="match status" value="1"/>
</dbReference>
<dbReference type="KEGG" id="ebi:EbC_06480"/>
<feature type="domain" description="Protein kinase" evidence="4">
    <location>
        <begin position="5"/>
        <end position="295"/>
    </location>
</feature>
<dbReference type="EMBL" id="FP236843">
    <property type="protein sequence ID" value="CAX58179.1"/>
    <property type="molecule type" value="Genomic_DNA"/>
</dbReference>
<evidence type="ECO:0000259" key="4">
    <source>
        <dbReference type="PROSITE" id="PS50011"/>
    </source>
</evidence>
<dbReference type="InterPro" id="IPR000719">
    <property type="entry name" value="Prot_kinase_dom"/>
</dbReference>
<dbReference type="InterPro" id="IPR005467">
    <property type="entry name" value="His_kinase_dom"/>
</dbReference>
<accession>D8MMX2</accession>
<dbReference type="InterPro" id="IPR003018">
    <property type="entry name" value="GAF"/>
</dbReference>
<dbReference type="InterPro" id="IPR036890">
    <property type="entry name" value="HATPase_C_sf"/>
</dbReference>
<dbReference type="Gene3D" id="3.40.50.300">
    <property type="entry name" value="P-loop containing nucleotide triphosphate hydrolases"/>
    <property type="match status" value="1"/>
</dbReference>
<dbReference type="Pfam" id="PF00512">
    <property type="entry name" value="HisKA"/>
    <property type="match status" value="1"/>
</dbReference>
<dbReference type="SUPFAM" id="SSF55874">
    <property type="entry name" value="ATPase domain of HSP90 chaperone/DNA topoisomerase II/histidine kinase"/>
    <property type="match status" value="1"/>
</dbReference>
<dbReference type="eggNOG" id="COG3899">
    <property type="taxonomic scope" value="Bacteria"/>
</dbReference>
<dbReference type="Proteomes" id="UP000008793">
    <property type="component" value="Chromosome"/>
</dbReference>
<dbReference type="GO" id="GO:0009882">
    <property type="term" value="F:blue light photoreceptor activity"/>
    <property type="evidence" value="ECO:0007669"/>
    <property type="project" value="UniProtKB-ARBA"/>
</dbReference>
<dbReference type="SUPFAM" id="SSF48452">
    <property type="entry name" value="TPR-like"/>
    <property type="match status" value="1"/>
</dbReference>
<feature type="domain" description="Histidine kinase" evidence="5">
    <location>
        <begin position="1477"/>
        <end position="1693"/>
    </location>
</feature>
<protein>
    <recommendedName>
        <fullName evidence="2">histidine kinase</fullName>
        <ecNumber evidence="2">2.7.13.3</ecNumber>
    </recommendedName>
</protein>
<dbReference type="InterPro" id="IPR027417">
    <property type="entry name" value="P-loop_NTPase"/>
</dbReference>
<dbReference type="InterPro" id="IPR004358">
    <property type="entry name" value="Sig_transdc_His_kin-like_C"/>
</dbReference>
<dbReference type="SUPFAM" id="SSF56112">
    <property type="entry name" value="Protein kinase-like (PK-like)"/>
    <property type="match status" value="1"/>
</dbReference>
<evidence type="ECO:0000259" key="5">
    <source>
        <dbReference type="PROSITE" id="PS50109"/>
    </source>
</evidence>
<dbReference type="HOGENOM" id="CLU_000445_34_2_6"/>
<dbReference type="Pfam" id="PF02518">
    <property type="entry name" value="HATPase_c"/>
    <property type="match status" value="1"/>
</dbReference>
<evidence type="ECO:0000256" key="3">
    <source>
        <dbReference type="ARBA" id="ARBA00022553"/>
    </source>
</evidence>
<dbReference type="Gene3D" id="3.30.450.20">
    <property type="entry name" value="PAS domain"/>
    <property type="match status" value="1"/>
</dbReference>
<dbReference type="InterPro" id="IPR000014">
    <property type="entry name" value="PAS"/>
</dbReference>
<dbReference type="SUPFAM" id="SSF55785">
    <property type="entry name" value="PYP-like sensor domain (PAS domain)"/>
    <property type="match status" value="1"/>
</dbReference>
<dbReference type="EC" id="2.7.13.3" evidence="2"/>
<dbReference type="GO" id="GO:0005524">
    <property type="term" value="F:ATP binding"/>
    <property type="evidence" value="ECO:0007669"/>
    <property type="project" value="InterPro"/>
</dbReference>
<keyword evidence="8" id="KW-1185">Reference proteome</keyword>
<dbReference type="PROSITE" id="PS50109">
    <property type="entry name" value="HIS_KIN"/>
    <property type="match status" value="1"/>
</dbReference>
<dbReference type="GeneID" id="90510658"/>
<dbReference type="Gene3D" id="3.30.450.40">
    <property type="match status" value="1"/>
</dbReference>
<dbReference type="STRING" id="634500.EbC_06480"/>
<dbReference type="Gene3D" id="1.10.510.10">
    <property type="entry name" value="Transferase(Phosphotransferase) domain 1"/>
    <property type="match status" value="1"/>
</dbReference>
<dbReference type="PANTHER" id="PTHR43642">
    <property type="entry name" value="HYBRID SIGNAL TRANSDUCTION HISTIDINE KINASE G"/>
    <property type="match status" value="1"/>
</dbReference>